<dbReference type="RefSeq" id="WP_184363299.1">
    <property type="nucleotide sequence ID" value="NZ_BAAAKM010000145.1"/>
</dbReference>
<keyword evidence="2" id="KW-0472">Membrane</keyword>
<feature type="region of interest" description="Disordered" evidence="1">
    <location>
        <begin position="137"/>
        <end position="180"/>
    </location>
</feature>
<feature type="transmembrane region" description="Helical" evidence="2">
    <location>
        <begin position="45"/>
        <end position="62"/>
    </location>
</feature>
<evidence type="ECO:0000313" key="4">
    <source>
        <dbReference type="Proteomes" id="UP000579647"/>
    </source>
</evidence>
<evidence type="ECO:0000256" key="2">
    <source>
        <dbReference type="SAM" id="Phobius"/>
    </source>
</evidence>
<feature type="transmembrane region" description="Helical" evidence="2">
    <location>
        <begin position="107"/>
        <end position="126"/>
    </location>
</feature>
<dbReference type="AlphaFoldDB" id="A0A840WFV0"/>
<evidence type="ECO:0000313" key="3">
    <source>
        <dbReference type="EMBL" id="MBB5490216.1"/>
    </source>
</evidence>
<sequence length="180" mass="19093">MRHVVGFLSGLILGPMLLLVTGWAFAHLRGLHAAGTSVLQGSGPVALAGLVGLGLLVALVTVPPRMTPMLPFAAALVLGGASGTALVRMHLLERLPVLPGTEGALTLLPLGVFVPLTLVLLAPLFVGTRWVREEEGPTDEDYFDGLYDEDDEGGARPRSSTRAEPVPAHHEPRHRLEDDH</sequence>
<feature type="compositionally biased region" description="Basic and acidic residues" evidence="1">
    <location>
        <begin position="167"/>
        <end position="180"/>
    </location>
</feature>
<accession>A0A840WFV0</accession>
<reference evidence="3 4" key="1">
    <citation type="submission" date="2020-08" db="EMBL/GenBank/DDBJ databases">
        <title>Sequencing the genomes of 1000 actinobacteria strains.</title>
        <authorList>
            <person name="Klenk H.-P."/>
        </authorList>
    </citation>
    <scope>NUCLEOTIDE SEQUENCE [LARGE SCALE GENOMIC DNA]</scope>
    <source>
        <strain evidence="3 4">DSM 44598</strain>
    </source>
</reference>
<dbReference type="Proteomes" id="UP000579647">
    <property type="component" value="Unassembled WGS sequence"/>
</dbReference>
<feature type="transmembrane region" description="Helical" evidence="2">
    <location>
        <begin position="69"/>
        <end position="87"/>
    </location>
</feature>
<organism evidence="3 4">
    <name type="scientific">Nocardiopsis metallicus</name>
    <dbReference type="NCBI Taxonomy" id="179819"/>
    <lineage>
        <taxon>Bacteria</taxon>
        <taxon>Bacillati</taxon>
        <taxon>Actinomycetota</taxon>
        <taxon>Actinomycetes</taxon>
        <taxon>Streptosporangiales</taxon>
        <taxon>Nocardiopsidaceae</taxon>
        <taxon>Nocardiopsis</taxon>
    </lineage>
</organism>
<comment type="caution">
    <text evidence="3">The sequence shown here is derived from an EMBL/GenBank/DDBJ whole genome shotgun (WGS) entry which is preliminary data.</text>
</comment>
<keyword evidence="2" id="KW-0812">Transmembrane</keyword>
<proteinExistence type="predicted"/>
<gene>
    <name evidence="3" type="ORF">HNR07_001353</name>
</gene>
<keyword evidence="2" id="KW-1133">Transmembrane helix</keyword>
<feature type="transmembrane region" description="Helical" evidence="2">
    <location>
        <begin position="7"/>
        <end position="25"/>
    </location>
</feature>
<keyword evidence="4" id="KW-1185">Reference proteome</keyword>
<protein>
    <submittedName>
        <fullName evidence="3">Uncharacterized protein</fullName>
    </submittedName>
</protein>
<dbReference type="EMBL" id="JACHDO010000001">
    <property type="protein sequence ID" value="MBB5490216.1"/>
    <property type="molecule type" value="Genomic_DNA"/>
</dbReference>
<name>A0A840WFV0_9ACTN</name>
<evidence type="ECO:0000256" key="1">
    <source>
        <dbReference type="SAM" id="MobiDB-lite"/>
    </source>
</evidence>
<feature type="compositionally biased region" description="Acidic residues" evidence="1">
    <location>
        <begin position="137"/>
        <end position="152"/>
    </location>
</feature>